<keyword evidence="2" id="KW-1185">Reference proteome</keyword>
<reference evidence="2" key="2">
    <citation type="journal article" date="2018" name="Mol. Plant Microbe Interact.">
        <title>Genome sequence resources for the wheat stripe rust pathogen (Puccinia striiformis f. sp. tritici) and the barley stripe rust pathogen (Puccinia striiformis f. sp. hordei).</title>
        <authorList>
            <person name="Xia C."/>
            <person name="Wang M."/>
            <person name="Yin C."/>
            <person name="Cornejo O.E."/>
            <person name="Hulbert S.H."/>
            <person name="Chen X."/>
        </authorList>
    </citation>
    <scope>NUCLEOTIDE SEQUENCE [LARGE SCALE GENOMIC DNA]</scope>
    <source>
        <strain evidence="2">93-210</strain>
    </source>
</reference>
<evidence type="ECO:0000313" key="1">
    <source>
        <dbReference type="EMBL" id="KAI7947693.1"/>
    </source>
</evidence>
<protein>
    <submittedName>
        <fullName evidence="1">Uncharacterized protein</fullName>
    </submittedName>
</protein>
<dbReference type="EMBL" id="CM045873">
    <property type="protein sequence ID" value="KAI7947693.1"/>
    <property type="molecule type" value="Genomic_DNA"/>
</dbReference>
<sequence length="330" mass="36331">MASLSDIQAMFSAALAQHEEKLEAKLVARDDVIEKLMEWVNLQDASLKTGKKKADGQKVQPGSSQLNRTPIDKGKALELRNHQHPPSPIAPPLSKPLQAKKRATTSETKSPQPKSNPPNLMIMISANMPEAFASTRDALYAHIKIIWNLLEQKTIPSPPHPDTLTEFNGRFSDPSEIVLAADDAQSPSLIPVKEIVSLKSLKLGRRKIGQGIVHLEEFFVEYTQATLARLGLRVWAPDLDDSPHSLYNEACRQAALKTLEPVIPPKKQVTKATGGSGRRSKKTKKNNPSNEVEGNEDNEEEKDLDDLSNLPKIAIGLSPVNHFLVGLVPR</sequence>
<dbReference type="Proteomes" id="UP001060170">
    <property type="component" value="Chromosome 9"/>
</dbReference>
<organism evidence="1 2">
    <name type="scientific">Puccinia striiformis f. sp. tritici</name>
    <dbReference type="NCBI Taxonomy" id="168172"/>
    <lineage>
        <taxon>Eukaryota</taxon>
        <taxon>Fungi</taxon>
        <taxon>Dikarya</taxon>
        <taxon>Basidiomycota</taxon>
        <taxon>Pucciniomycotina</taxon>
        <taxon>Pucciniomycetes</taxon>
        <taxon>Pucciniales</taxon>
        <taxon>Pucciniaceae</taxon>
        <taxon>Puccinia</taxon>
    </lineage>
</organism>
<evidence type="ECO:0000313" key="2">
    <source>
        <dbReference type="Proteomes" id="UP001060170"/>
    </source>
</evidence>
<name>A0ACC0E7Z7_9BASI</name>
<reference evidence="2" key="1">
    <citation type="journal article" date="2018" name="BMC Genomics">
        <title>Genomic insights into host adaptation between the wheat stripe rust pathogen (Puccinia striiformis f. sp. tritici) and the barley stripe rust pathogen (Puccinia striiformis f. sp. hordei).</title>
        <authorList>
            <person name="Xia C."/>
            <person name="Wang M."/>
            <person name="Yin C."/>
            <person name="Cornejo O.E."/>
            <person name="Hulbert S.H."/>
            <person name="Chen X."/>
        </authorList>
    </citation>
    <scope>NUCLEOTIDE SEQUENCE [LARGE SCALE GENOMIC DNA]</scope>
    <source>
        <strain evidence="2">93-210</strain>
    </source>
</reference>
<reference evidence="1 2" key="3">
    <citation type="journal article" date="2022" name="Microbiol. Spectr.">
        <title>Folding features and dynamics of 3D genome architecture in plant fungal pathogens.</title>
        <authorList>
            <person name="Xia C."/>
        </authorList>
    </citation>
    <scope>NUCLEOTIDE SEQUENCE [LARGE SCALE GENOMIC DNA]</scope>
    <source>
        <strain evidence="1 2">93-210</strain>
    </source>
</reference>
<gene>
    <name evidence="1" type="ORF">MJO28_009601</name>
</gene>
<accession>A0ACC0E7Z7</accession>
<proteinExistence type="predicted"/>
<comment type="caution">
    <text evidence="1">The sequence shown here is derived from an EMBL/GenBank/DDBJ whole genome shotgun (WGS) entry which is preliminary data.</text>
</comment>